<keyword evidence="12" id="KW-1185">Reference proteome</keyword>
<keyword evidence="9" id="KW-1133">Transmembrane helix</keyword>
<keyword evidence="8" id="KW-0411">Iron-sulfur</keyword>
<evidence type="ECO:0000256" key="8">
    <source>
        <dbReference type="ARBA" id="ARBA00023014"/>
    </source>
</evidence>
<feature type="transmembrane region" description="Helical" evidence="9">
    <location>
        <begin position="82"/>
        <end position="97"/>
    </location>
</feature>
<comment type="cofactor">
    <cofactor evidence="1">
        <name>FAD</name>
        <dbReference type="ChEBI" id="CHEBI:57692"/>
    </cofactor>
</comment>
<accession>A0ABU1S7T7</accession>
<feature type="transmembrane region" description="Helical" evidence="9">
    <location>
        <begin position="205"/>
        <end position="226"/>
    </location>
</feature>
<dbReference type="RefSeq" id="WP_310016722.1">
    <property type="nucleotide sequence ID" value="NZ_JAVDUM010000001.1"/>
</dbReference>
<evidence type="ECO:0000256" key="4">
    <source>
        <dbReference type="ARBA" id="ARBA00022723"/>
    </source>
</evidence>
<evidence type="ECO:0000256" key="9">
    <source>
        <dbReference type="SAM" id="Phobius"/>
    </source>
</evidence>
<sequence>MIAMSTAVRQRILAALGRLSMYRLTLWALVALAAVALIESVLGVLSLTPFEIVATLAVLLVAVLLVDAVAQQLLRVPRRVESSLITAFILLFVIEPGTNPDQLGAAALAGGIAALSKYILVWRGRHVFNPVAVAATVLTLSTLGFSAWWVGTPTLAAAVVLLGLVVLWRTERIRVVALFVVVAVAVAMVRLAVQGVEAGLAPDPWADLTLALLRSPVLFLGAFMLAEPLTLPSRRWQQLLVAGVVGVLVGWPINLGLITLGQERALLIGNLLAFLLARRGGLRLTLERRRTVTATVRELTFRLRRPVPFAPGQYVELQVPHRRPDARGTRREFSIVSAPEELPLVRIAYRETEGERPESSYKRALGAAQNGDVLSATGIWGDFVLPTGPAPLLLVGAGIGVTPFVSQLGHRMRTGEGTGGDIVVVLIASAADELAYLDEIAAGGVSGIVVTPDEPADLPDGWRWAGGARLDAALLTGLVPDLSRRHALVSGPPALIAQLAPALRSCRRLTTDAFAGY</sequence>
<dbReference type="InterPro" id="IPR039261">
    <property type="entry name" value="FNR_nucleotide-bd"/>
</dbReference>
<dbReference type="InterPro" id="IPR017927">
    <property type="entry name" value="FAD-bd_FR_type"/>
</dbReference>
<keyword evidence="5" id="KW-0274">FAD</keyword>
<feature type="transmembrane region" description="Helical" evidence="9">
    <location>
        <begin position="127"/>
        <end position="145"/>
    </location>
</feature>
<evidence type="ECO:0000313" key="12">
    <source>
        <dbReference type="Proteomes" id="UP001259347"/>
    </source>
</evidence>
<evidence type="ECO:0000313" key="11">
    <source>
        <dbReference type="EMBL" id="MDR6865676.1"/>
    </source>
</evidence>
<keyword evidence="3" id="KW-0001">2Fe-2S</keyword>
<feature type="domain" description="FAD-binding FR-type" evidence="10">
    <location>
        <begin position="279"/>
        <end position="386"/>
    </location>
</feature>
<proteinExistence type="predicted"/>
<evidence type="ECO:0000256" key="2">
    <source>
        <dbReference type="ARBA" id="ARBA00022630"/>
    </source>
</evidence>
<dbReference type="SUPFAM" id="SSF63380">
    <property type="entry name" value="Riboflavin synthase domain-like"/>
    <property type="match status" value="1"/>
</dbReference>
<dbReference type="PROSITE" id="PS51384">
    <property type="entry name" value="FAD_FR"/>
    <property type="match status" value="1"/>
</dbReference>
<keyword evidence="9" id="KW-0472">Membrane</keyword>
<keyword evidence="4" id="KW-0479">Metal-binding</keyword>
<feature type="transmembrane region" description="Helical" evidence="9">
    <location>
        <begin position="175"/>
        <end position="193"/>
    </location>
</feature>
<feature type="transmembrane region" description="Helical" evidence="9">
    <location>
        <begin position="21"/>
        <end position="46"/>
    </location>
</feature>
<organism evidence="11 12">
    <name type="scientific">Microbacterium resistens</name>
    <dbReference type="NCBI Taxonomy" id="156977"/>
    <lineage>
        <taxon>Bacteria</taxon>
        <taxon>Bacillati</taxon>
        <taxon>Actinomycetota</taxon>
        <taxon>Actinomycetes</taxon>
        <taxon>Micrococcales</taxon>
        <taxon>Microbacteriaceae</taxon>
        <taxon>Microbacterium</taxon>
    </lineage>
</organism>
<keyword evidence="9" id="KW-0812">Transmembrane</keyword>
<evidence type="ECO:0000256" key="7">
    <source>
        <dbReference type="ARBA" id="ARBA00023004"/>
    </source>
</evidence>
<gene>
    <name evidence="11" type="ORF">J2Y69_000258</name>
</gene>
<feature type="transmembrane region" description="Helical" evidence="9">
    <location>
        <begin position="238"/>
        <end position="258"/>
    </location>
</feature>
<evidence type="ECO:0000256" key="3">
    <source>
        <dbReference type="ARBA" id="ARBA00022714"/>
    </source>
</evidence>
<comment type="caution">
    <text evidence="11">The sequence shown here is derived from an EMBL/GenBank/DDBJ whole genome shotgun (WGS) entry which is preliminary data.</text>
</comment>
<dbReference type="Gene3D" id="3.40.50.80">
    <property type="entry name" value="Nucleotide-binding domain of ferredoxin-NADP reductase (FNR) module"/>
    <property type="match status" value="1"/>
</dbReference>
<dbReference type="Proteomes" id="UP001259347">
    <property type="component" value="Unassembled WGS sequence"/>
</dbReference>
<dbReference type="SUPFAM" id="SSF52343">
    <property type="entry name" value="Ferredoxin reductase-like, C-terminal NADP-linked domain"/>
    <property type="match status" value="1"/>
</dbReference>
<dbReference type="EMBL" id="JAVDUM010000001">
    <property type="protein sequence ID" value="MDR6865676.1"/>
    <property type="molecule type" value="Genomic_DNA"/>
</dbReference>
<feature type="transmembrane region" description="Helical" evidence="9">
    <location>
        <begin position="103"/>
        <end position="120"/>
    </location>
</feature>
<evidence type="ECO:0000256" key="5">
    <source>
        <dbReference type="ARBA" id="ARBA00022827"/>
    </source>
</evidence>
<feature type="transmembrane region" description="Helical" evidence="9">
    <location>
        <begin position="52"/>
        <end position="70"/>
    </location>
</feature>
<dbReference type="InterPro" id="IPR050415">
    <property type="entry name" value="MRET"/>
</dbReference>
<evidence type="ECO:0000256" key="1">
    <source>
        <dbReference type="ARBA" id="ARBA00001974"/>
    </source>
</evidence>
<evidence type="ECO:0000259" key="10">
    <source>
        <dbReference type="PROSITE" id="PS51384"/>
    </source>
</evidence>
<dbReference type="CDD" id="cd00322">
    <property type="entry name" value="FNR_like"/>
    <property type="match status" value="1"/>
</dbReference>
<evidence type="ECO:0000256" key="6">
    <source>
        <dbReference type="ARBA" id="ARBA00023002"/>
    </source>
</evidence>
<dbReference type="InterPro" id="IPR017938">
    <property type="entry name" value="Riboflavin_synthase-like_b-brl"/>
</dbReference>
<dbReference type="PANTHER" id="PTHR47354">
    <property type="entry name" value="NADH OXIDOREDUCTASE HCR"/>
    <property type="match status" value="1"/>
</dbReference>
<dbReference type="PANTHER" id="PTHR47354:SF6">
    <property type="entry name" value="NADH OXIDOREDUCTASE HCR"/>
    <property type="match status" value="1"/>
</dbReference>
<feature type="transmembrane region" description="Helical" evidence="9">
    <location>
        <begin position="151"/>
        <end position="168"/>
    </location>
</feature>
<name>A0ABU1S7T7_9MICO</name>
<reference evidence="11 12" key="1">
    <citation type="submission" date="2023-07" db="EMBL/GenBank/DDBJ databases">
        <title>Sorghum-associated microbial communities from plants grown in Nebraska, USA.</title>
        <authorList>
            <person name="Schachtman D."/>
        </authorList>
    </citation>
    <scope>NUCLEOTIDE SEQUENCE [LARGE SCALE GENOMIC DNA]</scope>
    <source>
        <strain evidence="11 12">2980</strain>
    </source>
</reference>
<protein>
    <submittedName>
        <fullName evidence="11">Ferredoxin-NADP reductase</fullName>
    </submittedName>
</protein>
<keyword evidence="2" id="KW-0285">Flavoprotein</keyword>
<keyword evidence="6" id="KW-0560">Oxidoreductase</keyword>
<keyword evidence="7" id="KW-0408">Iron</keyword>
<dbReference type="Gene3D" id="2.40.30.10">
    <property type="entry name" value="Translation factors"/>
    <property type="match status" value="1"/>
</dbReference>